<dbReference type="InterPro" id="IPR051531">
    <property type="entry name" value="N-acetyltransferase"/>
</dbReference>
<reference evidence="3" key="1">
    <citation type="journal article" date="2019" name="Int. J. Syst. Evol. Microbiol.">
        <title>The Global Catalogue of Microorganisms (GCM) 10K type strain sequencing project: providing services to taxonomists for standard genome sequencing and annotation.</title>
        <authorList>
            <consortium name="The Broad Institute Genomics Platform"/>
            <consortium name="The Broad Institute Genome Sequencing Center for Infectious Disease"/>
            <person name="Wu L."/>
            <person name="Ma J."/>
        </authorList>
    </citation>
    <scope>NUCLEOTIDE SEQUENCE [LARGE SCALE GENOMIC DNA]</scope>
    <source>
        <strain evidence="3">JCM 16928</strain>
    </source>
</reference>
<dbReference type="Proteomes" id="UP001501222">
    <property type="component" value="Unassembled WGS sequence"/>
</dbReference>
<protein>
    <recommendedName>
        <fullName evidence="1">N-acetyltransferase domain-containing protein</fullName>
    </recommendedName>
</protein>
<keyword evidence="3" id="KW-1185">Reference proteome</keyword>
<dbReference type="PANTHER" id="PTHR43792">
    <property type="entry name" value="GNAT FAMILY, PUTATIVE (AFU_ORTHOLOGUE AFUA_3G00765)-RELATED-RELATED"/>
    <property type="match status" value="1"/>
</dbReference>
<dbReference type="InterPro" id="IPR000182">
    <property type="entry name" value="GNAT_dom"/>
</dbReference>
<dbReference type="Pfam" id="PF13302">
    <property type="entry name" value="Acetyltransf_3"/>
    <property type="match status" value="1"/>
</dbReference>
<feature type="domain" description="N-acetyltransferase" evidence="1">
    <location>
        <begin position="7"/>
        <end position="127"/>
    </location>
</feature>
<evidence type="ECO:0000313" key="2">
    <source>
        <dbReference type="EMBL" id="GAA3575548.1"/>
    </source>
</evidence>
<dbReference type="SUPFAM" id="SSF55729">
    <property type="entry name" value="Acyl-CoA N-acyltransferases (Nat)"/>
    <property type="match status" value="1"/>
</dbReference>
<dbReference type="InterPro" id="IPR016181">
    <property type="entry name" value="Acyl_CoA_acyltransferase"/>
</dbReference>
<name>A0ABP6Y0S9_9ACTN</name>
<sequence length="131" mass="14487">MQLTTERLALVPLDVDRDLADLHVMFADPLWAEAAFAEPTADFDASRDRLAENFSDNGDLTWALRAPGSSDAIGVIGVYSDQGTSTRRLSWYLRRDHWGQGLMGEAARVVVDHLLTLPGIDDVGARYRRTG</sequence>
<dbReference type="Gene3D" id="3.40.630.30">
    <property type="match status" value="1"/>
</dbReference>
<proteinExistence type="predicted"/>
<accession>A0ABP6Y0S9</accession>
<organism evidence="2 3">
    <name type="scientific">Kribbella ginsengisoli</name>
    <dbReference type="NCBI Taxonomy" id="363865"/>
    <lineage>
        <taxon>Bacteria</taxon>
        <taxon>Bacillati</taxon>
        <taxon>Actinomycetota</taxon>
        <taxon>Actinomycetes</taxon>
        <taxon>Propionibacteriales</taxon>
        <taxon>Kribbellaceae</taxon>
        <taxon>Kribbella</taxon>
    </lineage>
</organism>
<dbReference type="RefSeq" id="WP_344844694.1">
    <property type="nucleotide sequence ID" value="NZ_BAABAA010000007.1"/>
</dbReference>
<comment type="caution">
    <text evidence="2">The sequence shown here is derived from an EMBL/GenBank/DDBJ whole genome shotgun (WGS) entry which is preliminary data.</text>
</comment>
<gene>
    <name evidence="2" type="ORF">GCM10022235_51510</name>
</gene>
<dbReference type="EMBL" id="BAABAA010000007">
    <property type="protein sequence ID" value="GAA3575548.1"/>
    <property type="molecule type" value="Genomic_DNA"/>
</dbReference>
<evidence type="ECO:0000259" key="1">
    <source>
        <dbReference type="Pfam" id="PF13302"/>
    </source>
</evidence>
<evidence type="ECO:0000313" key="3">
    <source>
        <dbReference type="Proteomes" id="UP001501222"/>
    </source>
</evidence>